<name>A0A128ETH9_9GAMM</name>
<feature type="chain" id="PRO_5007281632" description="Capsular polysaccharide synthesis enzyme CpsB" evidence="1">
    <location>
        <begin position="23"/>
        <end position="410"/>
    </location>
</feature>
<reference evidence="3" key="1">
    <citation type="submission" date="2016-02" db="EMBL/GenBank/DDBJ databases">
        <authorList>
            <person name="Rodrigo-Torres Lidia"/>
            <person name="Arahal R.David."/>
        </authorList>
    </citation>
    <scope>NUCLEOTIDE SEQUENCE [LARGE SCALE GENOMIC DNA]</scope>
    <source>
        <strain evidence="3">CECT 8713</strain>
    </source>
</reference>
<keyword evidence="1" id="KW-0732">Signal</keyword>
<dbReference type="EMBL" id="FIZY01000001">
    <property type="protein sequence ID" value="CZF77500.1"/>
    <property type="molecule type" value="Genomic_DNA"/>
</dbReference>
<sequence length="410" mass="46364">MNSPKKTLIALALLSTSSWVVANEDNGYTTESGIKITPLFEAYYEYNDNVGRYSPSESLESSSALIAKPGVMFESDRNGNQYQIAYQLSSGNYFDSDVDDFLDHAFTTNNFVQISQRSGIGFNYTYLKSHEARGTGILAGDQLTTIATEPVKYSLHNANVTHVYGAEDATGRLESNLRYENKKYNNYRDLTAPGFVALSTKYKDYDEIAGGLAFYYQIFPATELLLEIDLADRQYKLGDPISGSSQNNLDAYFLVGTQWDITGKTTGKLRLGLQDKNYEDDAREDFNGFSWDLDVVWEPLTYSMIALSAAQSAIDPDQGNNFINQTSFAASWKHFWLSRVYSNIAFDIINDDYSQSAREDDLLRSSFYLGYAFREDTEITAGWRYEDNDSSIDTNRYSQNVWYLGTNLVF</sequence>
<protein>
    <recommendedName>
        <fullName evidence="4">Capsular polysaccharide synthesis enzyme CpsB</fullName>
    </recommendedName>
</protein>
<organism evidence="2 3">
    <name type="scientific">Grimontia marina</name>
    <dbReference type="NCBI Taxonomy" id="646534"/>
    <lineage>
        <taxon>Bacteria</taxon>
        <taxon>Pseudomonadati</taxon>
        <taxon>Pseudomonadota</taxon>
        <taxon>Gammaproteobacteria</taxon>
        <taxon>Vibrionales</taxon>
        <taxon>Vibrionaceae</taxon>
        <taxon>Grimontia</taxon>
    </lineage>
</organism>
<keyword evidence="3" id="KW-1185">Reference proteome</keyword>
<evidence type="ECO:0008006" key="4">
    <source>
        <dbReference type="Google" id="ProtNLM"/>
    </source>
</evidence>
<dbReference type="OrthoDB" id="5913083at2"/>
<evidence type="ECO:0000313" key="2">
    <source>
        <dbReference type="EMBL" id="CZF77500.1"/>
    </source>
</evidence>
<feature type="signal peptide" evidence="1">
    <location>
        <begin position="1"/>
        <end position="22"/>
    </location>
</feature>
<dbReference type="AlphaFoldDB" id="A0A128ETH9"/>
<accession>A0A128ETH9</accession>
<proteinExistence type="predicted"/>
<evidence type="ECO:0000256" key="1">
    <source>
        <dbReference type="SAM" id="SignalP"/>
    </source>
</evidence>
<gene>
    <name evidence="2" type="ORF">GMA8713_00199</name>
</gene>
<dbReference type="RefSeq" id="WP_062704864.1">
    <property type="nucleotide sequence ID" value="NZ_CAWRCI010000001.1"/>
</dbReference>
<evidence type="ECO:0000313" key="3">
    <source>
        <dbReference type="Proteomes" id="UP000073601"/>
    </source>
</evidence>
<dbReference type="Pfam" id="PF10082">
    <property type="entry name" value="BBP2_2"/>
    <property type="match status" value="1"/>
</dbReference>
<dbReference type="Proteomes" id="UP000073601">
    <property type="component" value="Unassembled WGS sequence"/>
</dbReference>
<dbReference type="InterPro" id="IPR018759">
    <property type="entry name" value="BBP2_2"/>
</dbReference>